<protein>
    <submittedName>
        <fullName evidence="4">Sporulation membrane protein YtrI</fullName>
    </submittedName>
</protein>
<dbReference type="EMBL" id="JBHUDE010000039">
    <property type="protein sequence ID" value="MFD1607548.1"/>
    <property type="molecule type" value="Genomic_DNA"/>
</dbReference>
<keyword evidence="1" id="KW-0175">Coiled coil</keyword>
<evidence type="ECO:0000259" key="3">
    <source>
        <dbReference type="Pfam" id="PF26347"/>
    </source>
</evidence>
<keyword evidence="2" id="KW-0472">Membrane</keyword>
<dbReference type="Proteomes" id="UP001597221">
    <property type="component" value="Unassembled WGS sequence"/>
</dbReference>
<evidence type="ECO:0000313" key="4">
    <source>
        <dbReference type="EMBL" id="MFD1607548.1"/>
    </source>
</evidence>
<gene>
    <name evidence="4" type="primary">ytrI</name>
    <name evidence="4" type="ORF">ACFSBH_07785</name>
</gene>
<keyword evidence="5" id="KW-1185">Reference proteome</keyword>
<feature type="domain" description="Sporulation membrane protein YtrI C-terminal" evidence="3">
    <location>
        <begin position="76"/>
        <end position="158"/>
    </location>
</feature>
<dbReference type="NCBIfam" id="NF041479">
    <property type="entry name" value="spor_membprot_YtrI"/>
    <property type="match status" value="1"/>
</dbReference>
<evidence type="ECO:0000313" key="5">
    <source>
        <dbReference type="Proteomes" id="UP001597221"/>
    </source>
</evidence>
<organism evidence="4 5">
    <name type="scientific">Oceanobacillus luteolus</name>
    <dbReference type="NCBI Taxonomy" id="1274358"/>
    <lineage>
        <taxon>Bacteria</taxon>
        <taxon>Bacillati</taxon>
        <taxon>Bacillota</taxon>
        <taxon>Bacilli</taxon>
        <taxon>Bacillales</taxon>
        <taxon>Bacillaceae</taxon>
        <taxon>Oceanobacillus</taxon>
    </lineage>
</organism>
<dbReference type="InterPro" id="IPR048198">
    <property type="entry name" value="YtrI"/>
</dbReference>
<sequence length="162" mass="18606">MHFPPYYKRPGWQRFFVGMFTGGVIGYFILLYMYGSMYENLLTENYDLQEAIIDLREQNKVLLETQENQDTALSIQEIEIIISNPDIIKDSLLISQLKTLIKEEISHLIGVEVQVVSASEELLISAIENKAFTIDKVSYHFTVSRLTFAPKLKIVVDANILN</sequence>
<proteinExistence type="predicted"/>
<feature type="coiled-coil region" evidence="1">
    <location>
        <begin position="38"/>
        <end position="68"/>
    </location>
</feature>
<evidence type="ECO:0000256" key="2">
    <source>
        <dbReference type="SAM" id="Phobius"/>
    </source>
</evidence>
<comment type="caution">
    <text evidence="4">The sequence shown here is derived from an EMBL/GenBank/DDBJ whole genome shotgun (WGS) entry which is preliminary data.</text>
</comment>
<keyword evidence="2" id="KW-0812">Transmembrane</keyword>
<name>A0ABW4HQ74_9BACI</name>
<accession>A0ABW4HQ74</accession>
<dbReference type="Pfam" id="PF26347">
    <property type="entry name" value="YtrI_sporulation"/>
    <property type="match status" value="1"/>
</dbReference>
<feature type="transmembrane region" description="Helical" evidence="2">
    <location>
        <begin position="12"/>
        <end position="34"/>
    </location>
</feature>
<dbReference type="InterPro" id="IPR058620">
    <property type="entry name" value="YtrI_C"/>
</dbReference>
<dbReference type="RefSeq" id="WP_251515018.1">
    <property type="nucleotide sequence ID" value="NZ_JAMBON010000022.1"/>
</dbReference>
<evidence type="ECO:0000256" key="1">
    <source>
        <dbReference type="SAM" id="Coils"/>
    </source>
</evidence>
<keyword evidence="2" id="KW-1133">Transmembrane helix</keyword>
<reference evidence="5" key="1">
    <citation type="journal article" date="2019" name="Int. J. Syst. Evol. Microbiol.">
        <title>The Global Catalogue of Microorganisms (GCM) 10K type strain sequencing project: providing services to taxonomists for standard genome sequencing and annotation.</title>
        <authorList>
            <consortium name="The Broad Institute Genomics Platform"/>
            <consortium name="The Broad Institute Genome Sequencing Center for Infectious Disease"/>
            <person name="Wu L."/>
            <person name="Ma J."/>
        </authorList>
    </citation>
    <scope>NUCLEOTIDE SEQUENCE [LARGE SCALE GENOMIC DNA]</scope>
    <source>
        <strain evidence="5">CGMCC 1.12376</strain>
    </source>
</reference>